<evidence type="ECO:0000313" key="3">
    <source>
        <dbReference type="EMBL" id="BET26787.1"/>
    </source>
</evidence>
<dbReference type="InterPro" id="IPR006121">
    <property type="entry name" value="HMA_dom"/>
</dbReference>
<dbReference type="Gene3D" id="3.30.70.100">
    <property type="match status" value="1"/>
</dbReference>
<dbReference type="Pfam" id="PF00403">
    <property type="entry name" value="HMA"/>
    <property type="match status" value="1"/>
</dbReference>
<keyword evidence="4" id="KW-1185">Reference proteome</keyword>
<organism evidence="3 4">
    <name type="scientific">Limnobacter thiooxidans</name>
    <dbReference type="NCBI Taxonomy" id="131080"/>
    <lineage>
        <taxon>Bacteria</taxon>
        <taxon>Pseudomonadati</taxon>
        <taxon>Pseudomonadota</taxon>
        <taxon>Betaproteobacteria</taxon>
        <taxon>Burkholderiales</taxon>
        <taxon>Burkholderiaceae</taxon>
        <taxon>Limnobacter</taxon>
    </lineage>
</organism>
<dbReference type="Proteomes" id="UP001329151">
    <property type="component" value="Chromosome"/>
</dbReference>
<evidence type="ECO:0000259" key="2">
    <source>
        <dbReference type="PROSITE" id="PS50846"/>
    </source>
</evidence>
<sequence length="67" mass="7254">MIVKLAVEKMKCGGCSANVERAVKAQDPYAQVEVDLAEKRVRIESEVPAERMVKAISDAGFPAHVIA</sequence>
<dbReference type="InterPro" id="IPR036163">
    <property type="entry name" value="HMA_dom_sf"/>
</dbReference>
<keyword evidence="1" id="KW-0479">Metal-binding</keyword>
<dbReference type="RefSeq" id="WP_298216332.1">
    <property type="nucleotide sequence ID" value="NZ_AP028947.1"/>
</dbReference>
<gene>
    <name evidence="3" type="ORF">RGQ30_22880</name>
</gene>
<protein>
    <submittedName>
        <fullName evidence="3">Heavy-metal-associated domain-containing protein</fullName>
    </submittedName>
</protein>
<evidence type="ECO:0000313" key="4">
    <source>
        <dbReference type="Proteomes" id="UP001329151"/>
    </source>
</evidence>
<reference evidence="3 4" key="1">
    <citation type="submission" date="2023-10" db="EMBL/GenBank/DDBJ databases">
        <title>Complete Genome Sequence of Limnobacter thiooxidans CS-K2T, Isolated from freshwater lake sediments in Bavaria, Germany.</title>
        <authorList>
            <person name="Naruki M."/>
            <person name="Watanabe A."/>
            <person name="Warashina T."/>
            <person name="Morita T."/>
            <person name="Arakawa K."/>
        </authorList>
    </citation>
    <scope>NUCLEOTIDE SEQUENCE [LARGE SCALE GENOMIC DNA]</scope>
    <source>
        <strain evidence="3 4">CS-K2</strain>
    </source>
</reference>
<dbReference type="PROSITE" id="PS50846">
    <property type="entry name" value="HMA_2"/>
    <property type="match status" value="1"/>
</dbReference>
<accession>A0AA86MIX3</accession>
<dbReference type="EMBL" id="AP028947">
    <property type="protein sequence ID" value="BET26787.1"/>
    <property type="molecule type" value="Genomic_DNA"/>
</dbReference>
<name>A0AA86MIX3_9BURK</name>
<proteinExistence type="predicted"/>
<dbReference type="SUPFAM" id="SSF55008">
    <property type="entry name" value="HMA, heavy metal-associated domain"/>
    <property type="match status" value="1"/>
</dbReference>
<dbReference type="InterPro" id="IPR017969">
    <property type="entry name" value="Heavy-metal-associated_CS"/>
</dbReference>
<evidence type="ECO:0000256" key="1">
    <source>
        <dbReference type="ARBA" id="ARBA00022723"/>
    </source>
</evidence>
<dbReference type="AlphaFoldDB" id="A0AA86MIX3"/>
<dbReference type="CDD" id="cd00371">
    <property type="entry name" value="HMA"/>
    <property type="match status" value="1"/>
</dbReference>
<dbReference type="KEGG" id="lto:RGQ30_22880"/>
<dbReference type="GO" id="GO:0046872">
    <property type="term" value="F:metal ion binding"/>
    <property type="evidence" value="ECO:0007669"/>
    <property type="project" value="UniProtKB-KW"/>
</dbReference>
<dbReference type="PROSITE" id="PS01047">
    <property type="entry name" value="HMA_1"/>
    <property type="match status" value="1"/>
</dbReference>
<feature type="domain" description="HMA" evidence="2">
    <location>
        <begin position="1"/>
        <end position="64"/>
    </location>
</feature>